<dbReference type="InterPro" id="IPR038765">
    <property type="entry name" value="Papain-like_cys_pep_sf"/>
</dbReference>
<dbReference type="SUPFAM" id="SSF54001">
    <property type="entry name" value="Cysteine proteinases"/>
    <property type="match status" value="1"/>
</dbReference>
<dbReference type="InterPro" id="IPR013128">
    <property type="entry name" value="Peptidase_C1A"/>
</dbReference>
<protein>
    <submittedName>
        <fullName evidence="7">Cathepsin L</fullName>
    </submittedName>
</protein>
<evidence type="ECO:0000256" key="4">
    <source>
        <dbReference type="ARBA" id="ARBA00022807"/>
    </source>
</evidence>
<dbReference type="FunFam" id="3.90.70.10:FF:000006">
    <property type="entry name" value="Cathepsin S"/>
    <property type="match status" value="1"/>
</dbReference>
<keyword evidence="2" id="KW-0645">Protease</keyword>
<dbReference type="PRINTS" id="PR00705">
    <property type="entry name" value="PAPAIN"/>
</dbReference>
<dbReference type="OrthoDB" id="10253408at2759"/>
<evidence type="ECO:0000256" key="5">
    <source>
        <dbReference type="ARBA" id="ARBA00023157"/>
    </source>
</evidence>
<dbReference type="InterPro" id="IPR025661">
    <property type="entry name" value="Pept_asp_AS"/>
</dbReference>
<gene>
    <name evidence="7" type="primary">CATL</name>
</gene>
<dbReference type="PANTHER" id="PTHR12411">
    <property type="entry name" value="CYSTEINE PROTEASE FAMILY C1-RELATED"/>
    <property type="match status" value="1"/>
</dbReference>
<dbReference type="PROSITE" id="PS00639">
    <property type="entry name" value="THIOL_PROTEASE_HIS"/>
    <property type="match status" value="1"/>
</dbReference>
<dbReference type="InterPro" id="IPR025660">
    <property type="entry name" value="Pept_his_AS"/>
</dbReference>
<reference evidence="7" key="1">
    <citation type="submission" date="2013-07" db="EMBL/GenBank/DDBJ databases">
        <title>Midgut Transcriptome Profiling of Anoplphora glabripennis, a Lignocellulose Degrading, Wood-Boring Cerambycid.</title>
        <authorList>
            <person name="Scully E.D."/>
            <person name="Hoover K."/>
            <person name="Carlson J.E."/>
            <person name="Tien M."/>
            <person name="Geib S.M."/>
        </authorList>
    </citation>
    <scope>NUCLEOTIDE SEQUENCE</scope>
</reference>
<sequence>MGINQFTDKTPEEFKAMLNYSASVKPLRKEPTVWHKNTGLGAPAEMNWVSKGAVTEVKNQGSCGSCWAFSATGAVEGGYFVKTGSLVSLSEQNLVDCSTVNAGCDGGWMQAGFDYIRDNGIETESDYPYTAVQGSCLFDRSKSVVNVQGFVNLDADESLLLDAVANVGPISASMTADNFQNYAGGVFVDDTCSQTILDHGILLVGYGTLNGVDYWLIKNSWGTEWGENGYFKMIRNINQCGIAYDGTYPIM</sequence>
<accession>V5GPR2</accession>
<organism evidence="7">
    <name type="scientific">Anoplophora glabripennis</name>
    <name type="common">Asian longhorn beetle</name>
    <name type="synonym">Anoplophora nobilis</name>
    <dbReference type="NCBI Taxonomy" id="217634"/>
    <lineage>
        <taxon>Eukaryota</taxon>
        <taxon>Metazoa</taxon>
        <taxon>Ecdysozoa</taxon>
        <taxon>Arthropoda</taxon>
        <taxon>Hexapoda</taxon>
        <taxon>Insecta</taxon>
        <taxon>Pterygota</taxon>
        <taxon>Neoptera</taxon>
        <taxon>Endopterygota</taxon>
        <taxon>Coleoptera</taxon>
        <taxon>Polyphaga</taxon>
        <taxon>Cucujiformia</taxon>
        <taxon>Chrysomeloidea</taxon>
        <taxon>Cerambycidae</taxon>
        <taxon>Lamiinae</taxon>
        <taxon>Lamiini</taxon>
        <taxon>Anoplophora</taxon>
    </lineage>
</organism>
<keyword evidence="3" id="KW-0378">Hydrolase</keyword>
<dbReference type="InterPro" id="IPR039417">
    <property type="entry name" value="Peptidase_C1A_papain-like"/>
</dbReference>
<evidence type="ECO:0000259" key="6">
    <source>
        <dbReference type="SMART" id="SM00645"/>
    </source>
</evidence>
<keyword evidence="4" id="KW-0788">Thiol protease</keyword>
<dbReference type="PROSITE" id="PS00640">
    <property type="entry name" value="THIOL_PROTEASE_ASN"/>
    <property type="match status" value="1"/>
</dbReference>
<proteinExistence type="inferred from homology"/>
<evidence type="ECO:0000256" key="3">
    <source>
        <dbReference type="ARBA" id="ARBA00022801"/>
    </source>
</evidence>
<dbReference type="SMART" id="SM00645">
    <property type="entry name" value="Pept_C1"/>
    <property type="match status" value="1"/>
</dbReference>
<evidence type="ECO:0000313" key="7">
    <source>
        <dbReference type="EMBL" id="JAB63572.1"/>
    </source>
</evidence>
<dbReference type="Gene3D" id="3.90.70.10">
    <property type="entry name" value="Cysteine proteinases"/>
    <property type="match status" value="1"/>
</dbReference>
<dbReference type="Pfam" id="PF00112">
    <property type="entry name" value="Peptidase_C1"/>
    <property type="match status" value="1"/>
</dbReference>
<feature type="domain" description="Peptidase C1A papain C-terminal" evidence="6">
    <location>
        <begin position="42"/>
        <end position="250"/>
    </location>
</feature>
<name>V5GPR2_ANOGL</name>
<evidence type="ECO:0000256" key="1">
    <source>
        <dbReference type="ARBA" id="ARBA00008455"/>
    </source>
</evidence>
<dbReference type="GO" id="GO:0006508">
    <property type="term" value="P:proteolysis"/>
    <property type="evidence" value="ECO:0007669"/>
    <property type="project" value="UniProtKB-KW"/>
</dbReference>
<evidence type="ECO:0000256" key="2">
    <source>
        <dbReference type="ARBA" id="ARBA00022670"/>
    </source>
</evidence>
<dbReference type="InterPro" id="IPR000668">
    <property type="entry name" value="Peptidase_C1A_C"/>
</dbReference>
<dbReference type="GO" id="GO:0008234">
    <property type="term" value="F:cysteine-type peptidase activity"/>
    <property type="evidence" value="ECO:0007669"/>
    <property type="project" value="UniProtKB-KW"/>
</dbReference>
<dbReference type="PROSITE" id="PS00139">
    <property type="entry name" value="THIOL_PROTEASE_CYS"/>
    <property type="match status" value="1"/>
</dbReference>
<dbReference type="CDD" id="cd02248">
    <property type="entry name" value="Peptidase_C1A"/>
    <property type="match status" value="1"/>
</dbReference>
<dbReference type="EMBL" id="GALX01004894">
    <property type="protein sequence ID" value="JAB63572.1"/>
    <property type="molecule type" value="Transcribed_RNA"/>
</dbReference>
<keyword evidence="5" id="KW-1015">Disulfide bond</keyword>
<dbReference type="AlphaFoldDB" id="V5GPR2"/>
<dbReference type="InterPro" id="IPR000169">
    <property type="entry name" value="Pept_cys_AS"/>
</dbReference>
<comment type="similarity">
    <text evidence="1">Belongs to the peptidase C1 family.</text>
</comment>